<dbReference type="EMBL" id="KN837229">
    <property type="protein sequence ID" value="KIJ32258.1"/>
    <property type="molecule type" value="Genomic_DNA"/>
</dbReference>
<evidence type="ECO:0000313" key="1">
    <source>
        <dbReference type="EMBL" id="KIJ32258.1"/>
    </source>
</evidence>
<evidence type="ECO:0000313" key="2">
    <source>
        <dbReference type="Proteomes" id="UP000054279"/>
    </source>
</evidence>
<sequence>MPNTSKFHVRIANVSMEEARGDKVKLISRRTAVETPWRQLDLTKDQWTLVQSLYEQQGLSLDGTLQDHVFVEEDDASQLEAVSLLASLSFDIASLEDIGCRWSEKWGQVRGKGSGEQERSLYQCDCGRDHTQFAALKRQTAVDFTGCLAHVEVTMSVHTQRVVRIRGFFSHNEGCRAAVLKRMPQIPLHPSVYKVALAQLKDGASLSAIQAKNRDLFHSRGYLEQPADLQTSPYQWMLLPHDTRTLYRQYSRFVGVNVTMREEINIDDWLDPNSPNYNHTLAEAVFHYAPRAEANERFEVCIATKEMKEAA</sequence>
<keyword evidence="2" id="KW-1185">Reference proteome</keyword>
<dbReference type="AlphaFoldDB" id="A0A0C9TQ74"/>
<proteinExistence type="predicted"/>
<gene>
    <name evidence="1" type="ORF">M422DRAFT_265912</name>
</gene>
<accession>A0A0C9TQ74</accession>
<organism evidence="1 2">
    <name type="scientific">Sphaerobolus stellatus (strain SS14)</name>
    <dbReference type="NCBI Taxonomy" id="990650"/>
    <lineage>
        <taxon>Eukaryota</taxon>
        <taxon>Fungi</taxon>
        <taxon>Dikarya</taxon>
        <taxon>Basidiomycota</taxon>
        <taxon>Agaricomycotina</taxon>
        <taxon>Agaricomycetes</taxon>
        <taxon>Phallomycetidae</taxon>
        <taxon>Geastrales</taxon>
        <taxon>Sphaerobolaceae</taxon>
        <taxon>Sphaerobolus</taxon>
    </lineage>
</organism>
<reference evidence="1 2" key="1">
    <citation type="submission" date="2014-06" db="EMBL/GenBank/DDBJ databases">
        <title>Evolutionary Origins and Diversification of the Mycorrhizal Mutualists.</title>
        <authorList>
            <consortium name="DOE Joint Genome Institute"/>
            <consortium name="Mycorrhizal Genomics Consortium"/>
            <person name="Kohler A."/>
            <person name="Kuo A."/>
            <person name="Nagy L.G."/>
            <person name="Floudas D."/>
            <person name="Copeland A."/>
            <person name="Barry K.W."/>
            <person name="Cichocki N."/>
            <person name="Veneault-Fourrey C."/>
            <person name="LaButti K."/>
            <person name="Lindquist E.A."/>
            <person name="Lipzen A."/>
            <person name="Lundell T."/>
            <person name="Morin E."/>
            <person name="Murat C."/>
            <person name="Riley R."/>
            <person name="Ohm R."/>
            <person name="Sun H."/>
            <person name="Tunlid A."/>
            <person name="Henrissat B."/>
            <person name="Grigoriev I.V."/>
            <person name="Hibbett D.S."/>
            <person name="Martin F."/>
        </authorList>
    </citation>
    <scope>NUCLEOTIDE SEQUENCE [LARGE SCALE GENOMIC DNA]</scope>
    <source>
        <strain evidence="1 2">SS14</strain>
    </source>
</reference>
<dbReference type="Proteomes" id="UP000054279">
    <property type="component" value="Unassembled WGS sequence"/>
</dbReference>
<dbReference type="OrthoDB" id="2422225at2759"/>
<protein>
    <submittedName>
        <fullName evidence="1">Uncharacterized protein</fullName>
    </submittedName>
</protein>
<name>A0A0C9TQ74_SPHS4</name>
<dbReference type="HOGENOM" id="CLU_894778_0_0_1"/>